<keyword evidence="3" id="KW-0012">Acyltransferase</keyword>
<evidence type="ECO:0000313" key="6">
    <source>
        <dbReference type="EMBL" id="AUI71559.1"/>
    </source>
</evidence>
<proteinExistence type="predicted"/>
<keyword evidence="2 6" id="KW-0808">Transferase</keyword>
<evidence type="ECO:0000259" key="5">
    <source>
        <dbReference type="SMART" id="SM00827"/>
    </source>
</evidence>
<evidence type="ECO:0000256" key="2">
    <source>
        <dbReference type="ARBA" id="ARBA00022679"/>
    </source>
</evidence>
<evidence type="ECO:0000256" key="3">
    <source>
        <dbReference type="ARBA" id="ARBA00023315"/>
    </source>
</evidence>
<dbReference type="InterPro" id="IPR016035">
    <property type="entry name" value="Acyl_Trfase/lysoPLipase"/>
</dbReference>
<accession>A0A2K9HG90</accession>
<dbReference type="Proteomes" id="UP000234653">
    <property type="component" value="Chromosome"/>
</dbReference>
<protein>
    <recommendedName>
        <fullName evidence="1">[acyl-carrier-protein] S-malonyltransferase</fullName>
        <ecNumber evidence="1">2.3.1.39</ecNumber>
    </recommendedName>
</protein>
<dbReference type="EMBL" id="CP018867">
    <property type="protein sequence ID" value="AUI71559.1"/>
    <property type="molecule type" value="Genomic_DNA"/>
</dbReference>
<dbReference type="KEGG" id="lali:LA20249_04905"/>
<dbReference type="GO" id="GO:0006633">
    <property type="term" value="P:fatty acid biosynthetic process"/>
    <property type="evidence" value="ECO:0007669"/>
    <property type="project" value="TreeGrafter"/>
</dbReference>
<dbReference type="InterPro" id="IPR050858">
    <property type="entry name" value="Mal-CoA-ACP_Trans/PKS_FabD"/>
</dbReference>
<dbReference type="SMART" id="SM00827">
    <property type="entry name" value="PKS_AT"/>
    <property type="match status" value="1"/>
</dbReference>
<organism evidence="6 7">
    <name type="scientific">Companilactobacillus alimentarius DSM 20249</name>
    <dbReference type="NCBI Taxonomy" id="1423720"/>
    <lineage>
        <taxon>Bacteria</taxon>
        <taxon>Bacillati</taxon>
        <taxon>Bacillota</taxon>
        <taxon>Bacilli</taxon>
        <taxon>Lactobacillales</taxon>
        <taxon>Lactobacillaceae</taxon>
        <taxon>Companilactobacillus</taxon>
    </lineage>
</organism>
<dbReference type="GO" id="GO:0005829">
    <property type="term" value="C:cytosol"/>
    <property type="evidence" value="ECO:0007669"/>
    <property type="project" value="TreeGrafter"/>
</dbReference>
<dbReference type="PANTHER" id="PTHR42681">
    <property type="entry name" value="MALONYL-COA-ACYL CARRIER PROTEIN TRANSACYLASE, MITOCHONDRIAL"/>
    <property type="match status" value="1"/>
</dbReference>
<dbReference type="AlphaFoldDB" id="A0A2K9HG90"/>
<dbReference type="InterPro" id="IPR014043">
    <property type="entry name" value="Acyl_transferase_dom"/>
</dbReference>
<dbReference type="EC" id="2.3.1.39" evidence="1"/>
<dbReference type="Gene3D" id="3.40.366.10">
    <property type="entry name" value="Malonyl-Coenzyme A Acyl Carrier Protein, domain 2"/>
    <property type="match status" value="1"/>
</dbReference>
<dbReference type="InterPro" id="IPR016036">
    <property type="entry name" value="Malonyl_transacylase_ACP-bd"/>
</dbReference>
<reference evidence="6 7" key="1">
    <citation type="submission" date="2016-12" db="EMBL/GenBank/DDBJ databases">
        <title>The whole genome sequencing and assembly of Lactobacillus alimentarius DSM 20249T strain.</title>
        <authorList>
            <person name="Lee Y.-J."/>
            <person name="Yi H."/>
            <person name="Bahn Y.-S."/>
            <person name="Kim J.F."/>
            <person name="Lee D.-W."/>
        </authorList>
    </citation>
    <scope>NUCLEOTIDE SEQUENCE [LARGE SCALE GENOMIC DNA]</scope>
    <source>
        <strain evidence="6 7">DSM 20249</strain>
    </source>
</reference>
<dbReference type="InterPro" id="IPR001227">
    <property type="entry name" value="Ac_transferase_dom_sf"/>
</dbReference>
<dbReference type="SUPFAM" id="SSF52151">
    <property type="entry name" value="FabD/lysophospholipase-like"/>
    <property type="match status" value="1"/>
</dbReference>
<evidence type="ECO:0000256" key="4">
    <source>
        <dbReference type="ARBA" id="ARBA00048462"/>
    </source>
</evidence>
<gene>
    <name evidence="6" type="ORF">LA20249_04905</name>
</gene>
<comment type="catalytic activity">
    <reaction evidence="4">
        <text>holo-[ACP] + malonyl-CoA = malonyl-[ACP] + CoA</text>
        <dbReference type="Rhea" id="RHEA:41792"/>
        <dbReference type="Rhea" id="RHEA-COMP:9623"/>
        <dbReference type="Rhea" id="RHEA-COMP:9685"/>
        <dbReference type="ChEBI" id="CHEBI:57287"/>
        <dbReference type="ChEBI" id="CHEBI:57384"/>
        <dbReference type="ChEBI" id="CHEBI:64479"/>
        <dbReference type="ChEBI" id="CHEBI:78449"/>
        <dbReference type="EC" id="2.3.1.39"/>
    </reaction>
</comment>
<evidence type="ECO:0000313" key="7">
    <source>
        <dbReference type="Proteomes" id="UP000234653"/>
    </source>
</evidence>
<sequence>MRTLWIFPGQGGQRSGMLKEVPQEMIQRVKELTGVQLQDDEKAYHDSIQIQLGILMLQLFSIRQLQSIKQKPDAVAGHSLGIFAAAVASGVISEDDAIKIVYIRSMKMQESYPTGYGMGAIVGLTRKEVSNLVSQVNNNDQPVFTSNQNSELQTVISGSIVGIKKVLTLAKENSAQKTVLLKVPVPSHSPLMQKVADVLEKELANIELQNPQCTYLANYNGHAIRKVDGIKYDMINNLTHPVYWDTMMDVASELGIDTTLEIKPGQTFTKLVKSKFPDFRTITMNSMNLDDIEFLLEKWKRG</sequence>
<dbReference type="STRING" id="1423720.FC67_GL001009"/>
<dbReference type="GO" id="GO:0004314">
    <property type="term" value="F:[acyl-carrier-protein] S-malonyltransferase activity"/>
    <property type="evidence" value="ECO:0007669"/>
    <property type="project" value="UniProtKB-EC"/>
</dbReference>
<dbReference type="PANTHER" id="PTHR42681:SF1">
    <property type="entry name" value="MALONYL-COA-ACYL CARRIER PROTEIN TRANSACYLASE, MITOCHONDRIAL"/>
    <property type="match status" value="1"/>
</dbReference>
<evidence type="ECO:0000256" key="1">
    <source>
        <dbReference type="ARBA" id="ARBA00013258"/>
    </source>
</evidence>
<dbReference type="SUPFAM" id="SSF55048">
    <property type="entry name" value="Probable ACP-binding domain of malonyl-CoA ACP transacylase"/>
    <property type="match status" value="1"/>
</dbReference>
<dbReference type="Gene3D" id="3.30.70.250">
    <property type="entry name" value="Malonyl-CoA ACP transacylase, ACP-binding"/>
    <property type="match status" value="1"/>
</dbReference>
<name>A0A2K9HG90_9LACO</name>
<feature type="domain" description="Malonyl-CoA:ACP transacylase (MAT)" evidence="5">
    <location>
        <begin position="6"/>
        <end position="291"/>
    </location>
</feature>
<keyword evidence="7" id="KW-1185">Reference proteome</keyword>
<dbReference type="Pfam" id="PF00698">
    <property type="entry name" value="Acyl_transf_1"/>
    <property type="match status" value="1"/>
</dbReference>